<dbReference type="InterPro" id="IPR013815">
    <property type="entry name" value="ATP_grasp_subdomain_1"/>
</dbReference>
<sequence length="354" mass="38084">MTSGISVLFLGRGEAAEELSGAFHRLGVTVEFADAKAAADAGQIQELVGRYHPDYVLPMVEAVAVDALKKLENDNTAVVVPSAHGCELTIARDTLRHAANQELGLPTTAYRFAKTWEEFEEATAEVGFPCIVKLPNWSSGSNHTVISSAAEVAQTWENVGADAGGRVVVEQFIDFDYEVTLLAVRSIDPSTGRLATWFCEPIGHVHHKGRLVESWQPMPMSNYALDNARSMAARISNAIGGRGVCAVEMLVSGDDVYFSGVTPRPQDAGAVTMGTQRLSQYDLHARAILGLPLDATLISPGACFMLEEPVNNLAQALALPEVDIRLQRDEQNLVLATAETAELARSRARQAASL</sequence>
<dbReference type="InterPro" id="IPR011761">
    <property type="entry name" value="ATP-grasp"/>
</dbReference>
<dbReference type="Gene3D" id="3.40.50.20">
    <property type="match status" value="1"/>
</dbReference>
<dbReference type="GO" id="GO:0016874">
    <property type="term" value="F:ligase activity"/>
    <property type="evidence" value="ECO:0007669"/>
    <property type="project" value="UniProtKB-KW"/>
</dbReference>
<dbReference type="Gene3D" id="3.30.1490.20">
    <property type="entry name" value="ATP-grasp fold, A domain"/>
    <property type="match status" value="1"/>
</dbReference>
<dbReference type="GO" id="GO:0005524">
    <property type="term" value="F:ATP binding"/>
    <property type="evidence" value="ECO:0007669"/>
    <property type="project" value="UniProtKB-UniRule"/>
</dbReference>
<accession>A0A3M8KAW2</accession>
<dbReference type="PANTHER" id="PTHR43055:SF1">
    <property type="entry name" value="FORMATE-DEPENDENT PHOSPHORIBOSYLGLYCINAMIDE FORMYLTRANSFERASE"/>
    <property type="match status" value="1"/>
</dbReference>
<gene>
    <name evidence="7" type="ORF">C5L39_00690</name>
</gene>
<dbReference type="PANTHER" id="PTHR43055">
    <property type="entry name" value="FORMATE-DEPENDENT PHOSPHORIBOSYLGLYCINAMIDE FORMYLTRANSFERASE"/>
    <property type="match status" value="1"/>
</dbReference>
<evidence type="ECO:0000313" key="8">
    <source>
        <dbReference type="Proteomes" id="UP000266975"/>
    </source>
</evidence>
<dbReference type="RefSeq" id="WP_123046970.1">
    <property type="nucleotide sequence ID" value="NZ_PTJO01000001.1"/>
</dbReference>
<dbReference type="InterPro" id="IPR016185">
    <property type="entry name" value="PreATP-grasp_dom_sf"/>
</dbReference>
<dbReference type="GO" id="GO:0005829">
    <property type="term" value="C:cytosol"/>
    <property type="evidence" value="ECO:0007669"/>
    <property type="project" value="TreeGrafter"/>
</dbReference>
<keyword evidence="3" id="KW-0658">Purine biosynthesis</keyword>
<dbReference type="Pfam" id="PF02222">
    <property type="entry name" value="ATP-grasp"/>
    <property type="match status" value="1"/>
</dbReference>
<reference evidence="7 8" key="1">
    <citation type="submission" date="2018-02" db="EMBL/GenBank/DDBJ databases">
        <title>Corynebacterium alimpuense sp. nov., a marine obligate actinomycete isolated from sediments of Valparaiso bay, Chile.</title>
        <authorList>
            <person name="Claverias F."/>
            <person name="Gonzales-Siles L."/>
            <person name="Salva-Serra F."/>
            <person name="Inganaes E."/>
            <person name="Molin K."/>
            <person name="Cumsille A."/>
            <person name="Undabarrena A."/>
            <person name="Couve E."/>
            <person name="Moore E.R.B."/>
            <person name="Gomila M."/>
            <person name="Camara B."/>
        </authorList>
    </citation>
    <scope>NUCLEOTIDE SEQUENCE [LARGE SCALE GENOMIC DNA]</scope>
    <source>
        <strain evidence="7 8">CCUG 69366</strain>
    </source>
</reference>
<dbReference type="SUPFAM" id="SSF52440">
    <property type="entry name" value="PreATP-grasp domain"/>
    <property type="match status" value="1"/>
</dbReference>
<dbReference type="GO" id="GO:0006164">
    <property type="term" value="P:purine nucleotide biosynthetic process"/>
    <property type="evidence" value="ECO:0007669"/>
    <property type="project" value="UniProtKB-KW"/>
</dbReference>
<dbReference type="Gene3D" id="3.30.470.20">
    <property type="entry name" value="ATP-grasp fold, B domain"/>
    <property type="match status" value="1"/>
</dbReference>
<comment type="caution">
    <text evidence="7">The sequence shown here is derived from an EMBL/GenBank/DDBJ whole genome shotgun (WGS) entry which is preliminary data.</text>
</comment>
<dbReference type="InterPro" id="IPR003135">
    <property type="entry name" value="ATP-grasp_carboxylate-amine"/>
</dbReference>
<evidence type="ECO:0000259" key="6">
    <source>
        <dbReference type="PROSITE" id="PS50975"/>
    </source>
</evidence>
<dbReference type="AlphaFoldDB" id="A0A3M8KAW2"/>
<evidence type="ECO:0000313" key="7">
    <source>
        <dbReference type="EMBL" id="RNE49925.1"/>
    </source>
</evidence>
<evidence type="ECO:0000256" key="4">
    <source>
        <dbReference type="ARBA" id="ARBA00022840"/>
    </source>
</evidence>
<organism evidence="7 8">
    <name type="scientific">Corynebacterium alimapuense</name>
    <dbReference type="NCBI Taxonomy" id="1576874"/>
    <lineage>
        <taxon>Bacteria</taxon>
        <taxon>Bacillati</taxon>
        <taxon>Actinomycetota</taxon>
        <taxon>Actinomycetes</taxon>
        <taxon>Mycobacteriales</taxon>
        <taxon>Corynebacteriaceae</taxon>
        <taxon>Corynebacterium</taxon>
    </lineage>
</organism>
<keyword evidence="1" id="KW-0436">Ligase</keyword>
<keyword evidence="4 5" id="KW-0067">ATP-binding</keyword>
<evidence type="ECO:0000256" key="5">
    <source>
        <dbReference type="PROSITE-ProRule" id="PRU00409"/>
    </source>
</evidence>
<keyword evidence="8" id="KW-1185">Reference proteome</keyword>
<proteinExistence type="predicted"/>
<feature type="domain" description="ATP-grasp" evidence="6">
    <location>
        <begin position="97"/>
        <end position="289"/>
    </location>
</feature>
<evidence type="ECO:0000256" key="2">
    <source>
        <dbReference type="ARBA" id="ARBA00022741"/>
    </source>
</evidence>
<dbReference type="GO" id="GO:0016740">
    <property type="term" value="F:transferase activity"/>
    <property type="evidence" value="ECO:0007669"/>
    <property type="project" value="UniProtKB-KW"/>
</dbReference>
<dbReference type="OrthoDB" id="9804625at2"/>
<dbReference type="GO" id="GO:0046872">
    <property type="term" value="F:metal ion binding"/>
    <property type="evidence" value="ECO:0007669"/>
    <property type="project" value="InterPro"/>
</dbReference>
<protein>
    <submittedName>
        <fullName evidence="7">Phosphoribosylglycinamide formyltransferase 2</fullName>
    </submittedName>
</protein>
<dbReference type="EMBL" id="PTJO01000001">
    <property type="protein sequence ID" value="RNE49925.1"/>
    <property type="molecule type" value="Genomic_DNA"/>
</dbReference>
<keyword evidence="7" id="KW-0808">Transferase</keyword>
<dbReference type="SUPFAM" id="SSF56059">
    <property type="entry name" value="Glutathione synthetase ATP-binding domain-like"/>
    <property type="match status" value="1"/>
</dbReference>
<keyword evidence="2 5" id="KW-0547">Nucleotide-binding</keyword>
<evidence type="ECO:0000256" key="3">
    <source>
        <dbReference type="ARBA" id="ARBA00022755"/>
    </source>
</evidence>
<dbReference type="PROSITE" id="PS50975">
    <property type="entry name" value="ATP_GRASP"/>
    <property type="match status" value="1"/>
</dbReference>
<name>A0A3M8KAW2_9CORY</name>
<evidence type="ECO:0000256" key="1">
    <source>
        <dbReference type="ARBA" id="ARBA00022598"/>
    </source>
</evidence>
<dbReference type="Proteomes" id="UP000266975">
    <property type="component" value="Unassembled WGS sequence"/>
</dbReference>